<reference evidence="1" key="1">
    <citation type="submission" date="2019-10" db="EMBL/GenBank/DDBJ databases">
        <authorList>
            <person name="Soares A.E.R."/>
            <person name="Aleixo A."/>
            <person name="Schneider P."/>
            <person name="Miyaki C.Y."/>
            <person name="Schneider M.P."/>
            <person name="Mello C."/>
            <person name="Vasconcelos A.T.R."/>
        </authorList>
    </citation>
    <scope>NUCLEOTIDE SEQUENCE</scope>
    <source>
        <tissue evidence="1">Muscle</tissue>
    </source>
</reference>
<comment type="caution">
    <text evidence="1">The sequence shown here is derived from an EMBL/GenBank/DDBJ whole genome shotgun (WGS) entry which is preliminary data.</text>
</comment>
<evidence type="ECO:0000313" key="2">
    <source>
        <dbReference type="Proteomes" id="UP001145742"/>
    </source>
</evidence>
<accession>A0ABQ9D9P0</accession>
<name>A0ABQ9D9P0_9PASS</name>
<protein>
    <submittedName>
        <fullName evidence="1">Rna-directed dna polymerase from mobile element jockey-like</fullName>
    </submittedName>
</protein>
<evidence type="ECO:0000313" key="1">
    <source>
        <dbReference type="EMBL" id="KAJ7414486.1"/>
    </source>
</evidence>
<keyword evidence="2" id="KW-1185">Reference proteome</keyword>
<gene>
    <name evidence="1" type="ORF">WISP_83761</name>
</gene>
<sequence>MDRLDQGFKAKRMRLNKAKCWVLHLGHNNLKQHYRLEKSGRKAAQWKRTRGCWLTAADHERAVCPGGQEGQWHPGLYQTQCGQEQGSDCTPVLSIGKTTTPLLCSVLASQYRKDTEVLEHAQRRAAKLVKRLEYESYEEWLREPELFSLEKRKL</sequence>
<dbReference type="Proteomes" id="UP001145742">
    <property type="component" value="Unassembled WGS sequence"/>
</dbReference>
<proteinExistence type="predicted"/>
<organism evidence="1 2">
    <name type="scientific">Willisornis vidua</name>
    <name type="common">Xingu scale-backed antbird</name>
    <dbReference type="NCBI Taxonomy" id="1566151"/>
    <lineage>
        <taxon>Eukaryota</taxon>
        <taxon>Metazoa</taxon>
        <taxon>Chordata</taxon>
        <taxon>Craniata</taxon>
        <taxon>Vertebrata</taxon>
        <taxon>Euteleostomi</taxon>
        <taxon>Archelosauria</taxon>
        <taxon>Archosauria</taxon>
        <taxon>Dinosauria</taxon>
        <taxon>Saurischia</taxon>
        <taxon>Theropoda</taxon>
        <taxon>Coelurosauria</taxon>
        <taxon>Aves</taxon>
        <taxon>Neognathae</taxon>
        <taxon>Neoaves</taxon>
        <taxon>Telluraves</taxon>
        <taxon>Australaves</taxon>
        <taxon>Passeriformes</taxon>
        <taxon>Thamnophilidae</taxon>
        <taxon>Willisornis</taxon>
    </lineage>
</organism>
<dbReference type="EMBL" id="WHWB01034052">
    <property type="protein sequence ID" value="KAJ7414486.1"/>
    <property type="molecule type" value="Genomic_DNA"/>
</dbReference>